<evidence type="ECO:0000313" key="3">
    <source>
        <dbReference type="EMBL" id="KRK39886.1"/>
    </source>
</evidence>
<evidence type="ECO:0000256" key="2">
    <source>
        <dbReference type="SAM" id="Phobius"/>
    </source>
</evidence>
<dbReference type="InterPro" id="IPR003409">
    <property type="entry name" value="MORN"/>
</dbReference>
<feature type="transmembrane region" description="Helical" evidence="2">
    <location>
        <begin position="12"/>
        <end position="28"/>
    </location>
</feature>
<name>A0A0R1H0A8_9LACO</name>
<keyword evidence="2" id="KW-1133">Transmembrane helix</keyword>
<protein>
    <recommendedName>
        <fullName evidence="5">MORN repeat-containing protein</fullName>
    </recommendedName>
</protein>
<keyword evidence="2" id="KW-0812">Transmembrane</keyword>
<organism evidence="3 4">
    <name type="scientific">Loigolactobacillus bifermentans DSM 20003</name>
    <dbReference type="NCBI Taxonomy" id="1423726"/>
    <lineage>
        <taxon>Bacteria</taxon>
        <taxon>Bacillati</taxon>
        <taxon>Bacillota</taxon>
        <taxon>Bacilli</taxon>
        <taxon>Lactobacillales</taxon>
        <taxon>Lactobacillaceae</taxon>
        <taxon>Loigolactobacillus</taxon>
    </lineage>
</organism>
<evidence type="ECO:0000313" key="4">
    <source>
        <dbReference type="Proteomes" id="UP000051461"/>
    </source>
</evidence>
<dbReference type="SUPFAM" id="SSF82185">
    <property type="entry name" value="Histone H3 K4-specific methyltransferase SET7/9 N-terminal domain"/>
    <property type="match status" value="1"/>
</dbReference>
<keyword evidence="1" id="KW-0677">Repeat</keyword>
<comment type="caution">
    <text evidence="3">The sequence shown here is derived from an EMBL/GenBank/DDBJ whole genome shotgun (WGS) entry which is preliminary data.</text>
</comment>
<sequence length="127" mass="14149">MKKITRRQLGELLAVIVIVVFAVLSLRPQRQHVTAYSLDQKAMTYTGELAKHKFTGKGTLKFKNHDYYVGDFKAGRFNGTGTFVSHKGWRYQGHFAKGAPTGHGQLTVNHKVVAEGQVKDGKLINAH</sequence>
<keyword evidence="4" id="KW-1185">Reference proteome</keyword>
<dbReference type="RefSeq" id="WP_057904078.1">
    <property type="nucleotide sequence ID" value="NZ_AZDA01000033.1"/>
</dbReference>
<dbReference type="AlphaFoldDB" id="A0A0R1H0A8"/>
<dbReference type="PANTHER" id="PTHR43215">
    <property type="entry name" value="RADIAL SPOKE HEAD 1 HOMOLOG"/>
    <property type="match status" value="1"/>
</dbReference>
<proteinExistence type="predicted"/>
<reference evidence="3 4" key="1">
    <citation type="journal article" date="2015" name="Genome Announc.">
        <title>Expanding the biotechnology potential of lactobacilli through comparative genomics of 213 strains and associated genera.</title>
        <authorList>
            <person name="Sun Z."/>
            <person name="Harris H.M."/>
            <person name="McCann A."/>
            <person name="Guo C."/>
            <person name="Argimon S."/>
            <person name="Zhang W."/>
            <person name="Yang X."/>
            <person name="Jeffery I.B."/>
            <person name="Cooney J.C."/>
            <person name="Kagawa T.F."/>
            <person name="Liu W."/>
            <person name="Song Y."/>
            <person name="Salvetti E."/>
            <person name="Wrobel A."/>
            <person name="Rasinkangas P."/>
            <person name="Parkhill J."/>
            <person name="Rea M.C."/>
            <person name="O'Sullivan O."/>
            <person name="Ritari J."/>
            <person name="Douillard F.P."/>
            <person name="Paul Ross R."/>
            <person name="Yang R."/>
            <person name="Briner A.E."/>
            <person name="Felis G.E."/>
            <person name="de Vos W.M."/>
            <person name="Barrangou R."/>
            <person name="Klaenhammer T.R."/>
            <person name="Caufield P.W."/>
            <person name="Cui Y."/>
            <person name="Zhang H."/>
            <person name="O'Toole P.W."/>
        </authorList>
    </citation>
    <scope>NUCLEOTIDE SEQUENCE [LARGE SCALE GENOMIC DNA]</scope>
    <source>
        <strain evidence="3 4">DSM 20003</strain>
    </source>
</reference>
<dbReference type="PATRIC" id="fig|1423726.3.peg.2286"/>
<dbReference type="PANTHER" id="PTHR43215:SF14">
    <property type="entry name" value="RADIAL SPOKE HEAD 1 HOMOLOG"/>
    <property type="match status" value="1"/>
</dbReference>
<gene>
    <name evidence="3" type="ORF">FC07_GL002201</name>
</gene>
<dbReference type="SMART" id="SM00698">
    <property type="entry name" value="MORN"/>
    <property type="match status" value="3"/>
</dbReference>
<dbReference type="OrthoDB" id="1693224at2"/>
<dbReference type="EMBL" id="AZDA01000033">
    <property type="protein sequence ID" value="KRK39886.1"/>
    <property type="molecule type" value="Genomic_DNA"/>
</dbReference>
<keyword evidence="2" id="KW-0472">Membrane</keyword>
<evidence type="ECO:0008006" key="5">
    <source>
        <dbReference type="Google" id="ProtNLM"/>
    </source>
</evidence>
<accession>A0A0R1H0A8</accession>
<dbReference type="Pfam" id="PF02493">
    <property type="entry name" value="MORN"/>
    <property type="match status" value="3"/>
</dbReference>
<dbReference type="Gene3D" id="2.20.110.10">
    <property type="entry name" value="Histone H3 K4-specific methyltransferase SET7/9 N-terminal domain"/>
    <property type="match status" value="1"/>
</dbReference>
<dbReference type="Proteomes" id="UP000051461">
    <property type="component" value="Unassembled WGS sequence"/>
</dbReference>
<dbReference type="STRING" id="1423726.FC07_GL002201"/>
<evidence type="ECO:0000256" key="1">
    <source>
        <dbReference type="ARBA" id="ARBA00022737"/>
    </source>
</evidence>